<dbReference type="GO" id="GO:0005886">
    <property type="term" value="C:plasma membrane"/>
    <property type="evidence" value="ECO:0007669"/>
    <property type="project" value="TreeGrafter"/>
</dbReference>
<comment type="caution">
    <text evidence="3">The sequence shown here is derived from an EMBL/GenBank/DDBJ whole genome shotgun (WGS) entry which is preliminary data.</text>
</comment>
<gene>
    <name evidence="3" type="ORF">MEC_00820</name>
</gene>
<evidence type="ECO:0000313" key="4">
    <source>
        <dbReference type="Proteomes" id="UP000008761"/>
    </source>
</evidence>
<evidence type="ECO:0000256" key="1">
    <source>
        <dbReference type="SAM" id="Phobius"/>
    </source>
</evidence>
<organism evidence="3 4">
    <name type="scientific">Bartonella alsatica IBS 382</name>
    <dbReference type="NCBI Taxonomy" id="1094551"/>
    <lineage>
        <taxon>Bacteria</taxon>
        <taxon>Pseudomonadati</taxon>
        <taxon>Pseudomonadota</taxon>
        <taxon>Alphaproteobacteria</taxon>
        <taxon>Hyphomicrobiales</taxon>
        <taxon>Bartonellaceae</taxon>
        <taxon>Bartonella</taxon>
    </lineage>
</organism>
<keyword evidence="1" id="KW-0472">Membrane</keyword>
<feature type="transmembrane region" description="Helical" evidence="1">
    <location>
        <begin position="12"/>
        <end position="31"/>
    </location>
</feature>
<keyword evidence="1" id="KW-1133">Transmembrane helix</keyword>
<name>J0PYN0_9HYPH</name>
<dbReference type="InterPro" id="IPR007844">
    <property type="entry name" value="AsmA"/>
</dbReference>
<dbReference type="HOGENOM" id="CLU_2104191_0_0_5"/>
<evidence type="ECO:0000259" key="2">
    <source>
        <dbReference type="Pfam" id="PF05170"/>
    </source>
</evidence>
<accession>J0PYN0</accession>
<evidence type="ECO:0000313" key="3">
    <source>
        <dbReference type="EMBL" id="EJF75344.1"/>
    </source>
</evidence>
<dbReference type="AlphaFoldDB" id="J0PYN0"/>
<sequence length="115" mass="13203">MRARIIKFLSGIFITITFLFGVCILILPYLVSTNTIRIRLAQDLSIWTGYNVQLRDPPRLNLFPYPKVYLSGVILTSKMNNVVPLMEAESIEVDLSLIHLLWGHISFSETRIVRP</sequence>
<feature type="domain" description="AsmA" evidence="2">
    <location>
        <begin position="7"/>
        <end position="112"/>
    </location>
</feature>
<dbReference type="InterPro" id="IPR052894">
    <property type="entry name" value="AsmA-related"/>
</dbReference>
<reference evidence="3 4" key="1">
    <citation type="submission" date="2012-03" db="EMBL/GenBank/DDBJ databases">
        <title>The Genome Sequence of Bartonella alsatica IBS 382.</title>
        <authorList>
            <consortium name="The Broad Institute Genome Sequencing Platform"/>
            <consortium name="The Broad Institute Genome Sequencing Center for Infectious Disease"/>
            <person name="Feldgarden M."/>
            <person name="Kirby J."/>
            <person name="Kosoy M."/>
            <person name="Birtles R."/>
            <person name="Probert W.S."/>
            <person name="Chiaraviglio L."/>
            <person name="Young S.K."/>
            <person name="Zeng Q."/>
            <person name="Gargeya S."/>
            <person name="Fitzgerald M."/>
            <person name="Haas B."/>
            <person name="Abouelleil A."/>
            <person name="Alvarado L."/>
            <person name="Arachchi H.M."/>
            <person name="Berlin A."/>
            <person name="Chapman S.B."/>
            <person name="Gearin G."/>
            <person name="Goldberg J."/>
            <person name="Griggs A."/>
            <person name="Gujja S."/>
            <person name="Hansen M."/>
            <person name="Heiman D."/>
            <person name="Howarth C."/>
            <person name="Larimer J."/>
            <person name="Lui A."/>
            <person name="MacDonald P.J.P."/>
            <person name="McCowen C."/>
            <person name="Montmayeur A."/>
            <person name="Murphy C."/>
            <person name="Neiman D."/>
            <person name="Pearson M."/>
            <person name="Priest M."/>
            <person name="Roberts A."/>
            <person name="Saif S."/>
            <person name="Shea T."/>
            <person name="Sisk P."/>
            <person name="Stolte C."/>
            <person name="Sykes S."/>
            <person name="Wortman J."/>
            <person name="Nusbaum C."/>
            <person name="Birren B."/>
        </authorList>
    </citation>
    <scope>NUCLEOTIDE SEQUENCE [LARGE SCALE GENOMIC DNA]</scope>
    <source>
        <strain evidence="3 4">IBS 382</strain>
    </source>
</reference>
<dbReference type="PANTHER" id="PTHR30441">
    <property type="entry name" value="DUF748 DOMAIN-CONTAINING PROTEIN"/>
    <property type="match status" value="1"/>
</dbReference>
<dbReference type="GO" id="GO:0090313">
    <property type="term" value="P:regulation of protein targeting to membrane"/>
    <property type="evidence" value="ECO:0007669"/>
    <property type="project" value="TreeGrafter"/>
</dbReference>
<dbReference type="eggNOG" id="COG2982">
    <property type="taxonomic scope" value="Bacteria"/>
</dbReference>
<dbReference type="PATRIC" id="fig|1094551.3.peg.907"/>
<proteinExistence type="predicted"/>
<dbReference type="Proteomes" id="UP000008761">
    <property type="component" value="Unassembled WGS sequence"/>
</dbReference>
<dbReference type="PANTHER" id="PTHR30441:SF4">
    <property type="entry name" value="PROTEIN ASMA"/>
    <property type="match status" value="1"/>
</dbReference>
<dbReference type="EMBL" id="AIME01000004">
    <property type="protein sequence ID" value="EJF75344.1"/>
    <property type="molecule type" value="Genomic_DNA"/>
</dbReference>
<dbReference type="Pfam" id="PF05170">
    <property type="entry name" value="AsmA"/>
    <property type="match status" value="1"/>
</dbReference>
<dbReference type="STRING" id="1094551.MEC_00820"/>
<protein>
    <recommendedName>
        <fullName evidence="2">AsmA domain-containing protein</fullName>
    </recommendedName>
</protein>
<keyword evidence="1" id="KW-0812">Transmembrane</keyword>